<dbReference type="SUPFAM" id="SSF53850">
    <property type="entry name" value="Periplasmic binding protein-like II"/>
    <property type="match status" value="1"/>
</dbReference>
<dbReference type="InterPro" id="IPR005064">
    <property type="entry name" value="BUG"/>
</dbReference>
<evidence type="ECO:0008006" key="5">
    <source>
        <dbReference type="Google" id="ProtNLM"/>
    </source>
</evidence>
<proteinExistence type="inferred from homology"/>
<dbReference type="PIRSF" id="PIRSF017082">
    <property type="entry name" value="YflP"/>
    <property type="match status" value="1"/>
</dbReference>
<dbReference type="RefSeq" id="WP_109871349.1">
    <property type="nucleotide sequence ID" value="NZ_QGNA01000003.1"/>
</dbReference>
<accession>A0A317FG90</accession>
<dbReference type="AlphaFoldDB" id="A0A317FG90"/>
<feature type="signal peptide" evidence="2">
    <location>
        <begin position="1"/>
        <end position="23"/>
    </location>
</feature>
<dbReference type="Pfam" id="PF03401">
    <property type="entry name" value="TctC"/>
    <property type="match status" value="1"/>
</dbReference>
<sequence length="322" mass="33098">MTTRRRLIANTALVIAAPAVARAQGAFPTRPVRFVVPWPPGGATSNIARIVGDAMTPALGQPVVLDHRAGAGGAIGSENVAKSPPDGYSILIAGAGTFFRPVIERNVPWDPQKDFSFVGLIGQGPFALVVRNGLPGTLAEFVAHVKANAGKLNFASSGQGSTSHLTAEAFNTAAGIQATHVPYRGSAPAMTDLVAGRVDYYFDAFSTVQEHAAAGRIRILGVSTPTRAPQAPEVPTLGEAGLPGFAIAPWWGIVAPTGVPGAALEKLSGALGQALAQPAVAAALANQGCTAAFLPSAEFEPFVRAEDAKWTRVIEAAGLRVS</sequence>
<feature type="chain" id="PRO_5016386796" description="Tripartite tricarboxylate transporter substrate binding protein" evidence="2">
    <location>
        <begin position="24"/>
        <end position="322"/>
    </location>
</feature>
<evidence type="ECO:0000313" key="4">
    <source>
        <dbReference type="Proteomes" id="UP000245765"/>
    </source>
</evidence>
<dbReference type="InterPro" id="IPR042100">
    <property type="entry name" value="Bug_dom1"/>
</dbReference>
<dbReference type="PANTHER" id="PTHR42928:SF5">
    <property type="entry name" value="BLR1237 PROTEIN"/>
    <property type="match status" value="1"/>
</dbReference>
<dbReference type="Proteomes" id="UP000245765">
    <property type="component" value="Unassembled WGS sequence"/>
</dbReference>
<evidence type="ECO:0000256" key="2">
    <source>
        <dbReference type="SAM" id="SignalP"/>
    </source>
</evidence>
<dbReference type="EMBL" id="QGNA01000003">
    <property type="protein sequence ID" value="PWS36556.1"/>
    <property type="molecule type" value="Genomic_DNA"/>
</dbReference>
<dbReference type="Gene3D" id="3.40.190.10">
    <property type="entry name" value="Periplasmic binding protein-like II"/>
    <property type="match status" value="1"/>
</dbReference>
<name>A0A317FG90_9PROT</name>
<dbReference type="Gene3D" id="3.40.190.150">
    <property type="entry name" value="Bordetella uptake gene, domain 1"/>
    <property type="match status" value="1"/>
</dbReference>
<protein>
    <recommendedName>
        <fullName evidence="5">Tripartite tricarboxylate transporter substrate binding protein</fullName>
    </recommendedName>
</protein>
<comment type="caution">
    <text evidence="3">The sequence shown here is derived from an EMBL/GenBank/DDBJ whole genome shotgun (WGS) entry which is preliminary data.</text>
</comment>
<evidence type="ECO:0000256" key="1">
    <source>
        <dbReference type="ARBA" id="ARBA00006987"/>
    </source>
</evidence>
<dbReference type="PANTHER" id="PTHR42928">
    <property type="entry name" value="TRICARBOXYLATE-BINDING PROTEIN"/>
    <property type="match status" value="1"/>
</dbReference>
<keyword evidence="2" id="KW-0732">Signal</keyword>
<dbReference type="OrthoDB" id="7250553at2"/>
<dbReference type="CDD" id="cd07012">
    <property type="entry name" value="PBP2_Bug_TTT"/>
    <property type="match status" value="1"/>
</dbReference>
<keyword evidence="4" id="KW-1185">Reference proteome</keyword>
<evidence type="ECO:0000313" key="3">
    <source>
        <dbReference type="EMBL" id="PWS36556.1"/>
    </source>
</evidence>
<organism evidence="3 4">
    <name type="scientific">Falsiroseomonas bella</name>
    <dbReference type="NCBI Taxonomy" id="2184016"/>
    <lineage>
        <taxon>Bacteria</taxon>
        <taxon>Pseudomonadati</taxon>
        <taxon>Pseudomonadota</taxon>
        <taxon>Alphaproteobacteria</taxon>
        <taxon>Acetobacterales</taxon>
        <taxon>Roseomonadaceae</taxon>
        <taxon>Falsiroseomonas</taxon>
    </lineage>
</organism>
<gene>
    <name evidence="3" type="ORF">DFH01_15530</name>
</gene>
<comment type="similarity">
    <text evidence="1">Belongs to the UPF0065 (bug) family.</text>
</comment>
<reference evidence="4" key="1">
    <citation type="submission" date="2018-05" db="EMBL/GenBank/DDBJ databases">
        <authorList>
            <person name="Du Z."/>
            <person name="Wang X."/>
        </authorList>
    </citation>
    <scope>NUCLEOTIDE SEQUENCE [LARGE SCALE GENOMIC DNA]</scope>
    <source>
        <strain evidence="4">CQN31</strain>
    </source>
</reference>